<gene>
    <name evidence="1" type="ORF">LLUT_LOCUS5276</name>
</gene>
<accession>A0AAV1W523</accession>
<dbReference type="EMBL" id="CAXHTB010000003">
    <property type="protein sequence ID" value="CAL0304216.1"/>
    <property type="molecule type" value="Genomic_DNA"/>
</dbReference>
<dbReference type="PANTHER" id="PTHR33052">
    <property type="entry name" value="DUF4228 DOMAIN PROTEIN-RELATED"/>
    <property type="match status" value="1"/>
</dbReference>
<dbReference type="AlphaFoldDB" id="A0AAV1W523"/>
<name>A0AAV1W523_LUPLU</name>
<dbReference type="Proteomes" id="UP001497480">
    <property type="component" value="Unassembled WGS sequence"/>
</dbReference>
<reference evidence="1 2" key="1">
    <citation type="submission" date="2024-03" db="EMBL/GenBank/DDBJ databases">
        <authorList>
            <person name="Martinez-Hernandez J."/>
        </authorList>
    </citation>
    <scope>NUCLEOTIDE SEQUENCE [LARGE SCALE GENOMIC DNA]</scope>
</reference>
<comment type="caution">
    <text evidence="1">The sequence shown here is derived from an EMBL/GenBank/DDBJ whole genome shotgun (WGS) entry which is preliminary data.</text>
</comment>
<keyword evidence="2" id="KW-1185">Reference proteome</keyword>
<dbReference type="InterPro" id="IPR025322">
    <property type="entry name" value="PADRE_dom"/>
</dbReference>
<protein>
    <submittedName>
        <fullName evidence="1">Uncharacterized protein</fullName>
    </submittedName>
</protein>
<dbReference type="Pfam" id="PF14009">
    <property type="entry name" value="PADRE"/>
    <property type="match status" value="1"/>
</dbReference>
<sequence length="153" mass="17338">MGTCASTEYASKGVNSSWLSTVNIVHLDGRLQQLKEPTKAWVVLSQNPNSFICCLESMYVGSPMPPVAPTHELHLGHVYFLVPRSKSRTLLSLEDLCSLTIKVDAALLHSQPTYKYLNPHLLFNKKNSKCTQFFQVFLRDIPISFHFILLFQL</sequence>
<evidence type="ECO:0000313" key="1">
    <source>
        <dbReference type="EMBL" id="CAL0304216.1"/>
    </source>
</evidence>
<evidence type="ECO:0000313" key="2">
    <source>
        <dbReference type="Proteomes" id="UP001497480"/>
    </source>
</evidence>
<organism evidence="1 2">
    <name type="scientific">Lupinus luteus</name>
    <name type="common">European yellow lupine</name>
    <dbReference type="NCBI Taxonomy" id="3873"/>
    <lineage>
        <taxon>Eukaryota</taxon>
        <taxon>Viridiplantae</taxon>
        <taxon>Streptophyta</taxon>
        <taxon>Embryophyta</taxon>
        <taxon>Tracheophyta</taxon>
        <taxon>Spermatophyta</taxon>
        <taxon>Magnoliopsida</taxon>
        <taxon>eudicotyledons</taxon>
        <taxon>Gunneridae</taxon>
        <taxon>Pentapetalae</taxon>
        <taxon>rosids</taxon>
        <taxon>fabids</taxon>
        <taxon>Fabales</taxon>
        <taxon>Fabaceae</taxon>
        <taxon>Papilionoideae</taxon>
        <taxon>50 kb inversion clade</taxon>
        <taxon>genistoids sensu lato</taxon>
        <taxon>core genistoids</taxon>
        <taxon>Genisteae</taxon>
        <taxon>Lupinus</taxon>
    </lineage>
</organism>
<proteinExistence type="predicted"/>